<dbReference type="PANTHER" id="PTHR20941:SF1">
    <property type="entry name" value="FOLIC ACID SYNTHESIS PROTEIN FOL1"/>
    <property type="match status" value="1"/>
</dbReference>
<keyword evidence="9 14" id="KW-0460">Magnesium</keyword>
<dbReference type="GO" id="GO:0046656">
    <property type="term" value="P:folic acid biosynthetic process"/>
    <property type="evidence" value="ECO:0007669"/>
    <property type="project" value="UniProtKB-KW"/>
</dbReference>
<dbReference type="InterPro" id="IPR000489">
    <property type="entry name" value="Pterin-binding_dom"/>
</dbReference>
<dbReference type="EMBL" id="LT906439">
    <property type="protein sequence ID" value="SNU87344.1"/>
    <property type="molecule type" value="Genomic_DNA"/>
</dbReference>
<dbReference type="PROSITE" id="PS00792">
    <property type="entry name" value="DHPS_1"/>
    <property type="match status" value="1"/>
</dbReference>
<evidence type="ECO:0000256" key="7">
    <source>
        <dbReference type="ARBA" id="ARBA00022679"/>
    </source>
</evidence>
<comment type="function">
    <text evidence="12 14">Catalyzes the condensation of para-aminobenzoate (pABA) with 6-hydroxymethyl-7,8-dihydropterin diphosphate (DHPt-PP) to form 7,8-dihydropteroate (H2Pte), the immediate precursor of folate derivatives.</text>
</comment>
<dbReference type="STRING" id="1123308.GCA_000380085_02055"/>
<keyword evidence="10 14" id="KW-0289">Folate biosynthesis</keyword>
<dbReference type="NCBIfam" id="TIGR01496">
    <property type="entry name" value="DHPS"/>
    <property type="match status" value="1"/>
</dbReference>
<proteinExistence type="inferred from homology"/>
<gene>
    <name evidence="16" type="primary">folP</name>
    <name evidence="16" type="ORF">SAMEA4412692_00613</name>
</gene>
<dbReference type="AlphaFoldDB" id="A0A239SRI2"/>
<comment type="cofactor">
    <cofactor evidence="2 14">
        <name>Mg(2+)</name>
        <dbReference type="ChEBI" id="CHEBI:18420"/>
    </cofactor>
</comment>
<dbReference type="OrthoDB" id="9811744at2"/>
<evidence type="ECO:0000256" key="2">
    <source>
        <dbReference type="ARBA" id="ARBA00001946"/>
    </source>
</evidence>
<dbReference type="InterPro" id="IPR011005">
    <property type="entry name" value="Dihydropteroate_synth-like_sf"/>
</dbReference>
<evidence type="ECO:0000256" key="14">
    <source>
        <dbReference type="RuleBase" id="RU361205"/>
    </source>
</evidence>
<comment type="catalytic activity">
    <reaction evidence="1">
        <text>(7,8-dihydropterin-6-yl)methyl diphosphate + 4-aminobenzoate = 7,8-dihydropteroate + diphosphate</text>
        <dbReference type="Rhea" id="RHEA:19949"/>
        <dbReference type="ChEBI" id="CHEBI:17836"/>
        <dbReference type="ChEBI" id="CHEBI:17839"/>
        <dbReference type="ChEBI" id="CHEBI:33019"/>
        <dbReference type="ChEBI" id="CHEBI:72950"/>
        <dbReference type="EC" id="2.5.1.15"/>
    </reaction>
</comment>
<reference evidence="16 17" key="1">
    <citation type="submission" date="2017-06" db="EMBL/GenBank/DDBJ databases">
        <authorList>
            <consortium name="Pathogen Informatics"/>
        </authorList>
    </citation>
    <scope>NUCLEOTIDE SEQUENCE [LARGE SCALE GENOMIC DNA]</scope>
    <source>
        <strain evidence="16 17">NCTC13788</strain>
    </source>
</reference>
<dbReference type="PANTHER" id="PTHR20941">
    <property type="entry name" value="FOLATE SYNTHESIS PROTEINS"/>
    <property type="match status" value="1"/>
</dbReference>
<accession>A0A239SRI2</accession>
<evidence type="ECO:0000256" key="11">
    <source>
        <dbReference type="ARBA" id="ARBA00030193"/>
    </source>
</evidence>
<evidence type="ECO:0000256" key="8">
    <source>
        <dbReference type="ARBA" id="ARBA00022723"/>
    </source>
</evidence>
<feature type="domain" description="Pterin-binding" evidence="15">
    <location>
        <begin position="11"/>
        <end position="259"/>
    </location>
</feature>
<evidence type="ECO:0000256" key="1">
    <source>
        <dbReference type="ARBA" id="ARBA00000012"/>
    </source>
</evidence>
<evidence type="ECO:0000256" key="5">
    <source>
        <dbReference type="ARBA" id="ARBA00012458"/>
    </source>
</evidence>
<dbReference type="eggNOG" id="COG0294">
    <property type="taxonomic scope" value="Bacteria"/>
</dbReference>
<keyword evidence="7 14" id="KW-0808">Transferase</keyword>
<evidence type="ECO:0000256" key="10">
    <source>
        <dbReference type="ARBA" id="ARBA00022909"/>
    </source>
</evidence>
<dbReference type="GO" id="GO:0005829">
    <property type="term" value="C:cytosol"/>
    <property type="evidence" value="ECO:0007669"/>
    <property type="project" value="TreeGrafter"/>
</dbReference>
<dbReference type="FunFam" id="3.20.20.20:FF:000006">
    <property type="entry name" value="Dihydropteroate synthase"/>
    <property type="match status" value="1"/>
</dbReference>
<dbReference type="PROSITE" id="PS50972">
    <property type="entry name" value="PTERIN_BINDING"/>
    <property type="match status" value="1"/>
</dbReference>
<evidence type="ECO:0000256" key="12">
    <source>
        <dbReference type="ARBA" id="ARBA00053449"/>
    </source>
</evidence>
<dbReference type="GO" id="GO:0004156">
    <property type="term" value="F:dihydropteroate synthase activity"/>
    <property type="evidence" value="ECO:0007669"/>
    <property type="project" value="UniProtKB-EC"/>
</dbReference>
<dbReference type="GO" id="GO:0046654">
    <property type="term" value="P:tetrahydrofolate biosynthetic process"/>
    <property type="evidence" value="ECO:0007669"/>
    <property type="project" value="UniProtKB-UniPathway"/>
</dbReference>
<evidence type="ECO:0000256" key="9">
    <source>
        <dbReference type="ARBA" id="ARBA00022842"/>
    </source>
</evidence>
<comment type="similarity">
    <text evidence="4 14">Belongs to the DHPS family.</text>
</comment>
<dbReference type="Pfam" id="PF00809">
    <property type="entry name" value="Pterin_bind"/>
    <property type="match status" value="1"/>
</dbReference>
<dbReference type="Gene3D" id="3.20.20.20">
    <property type="entry name" value="Dihydropteroate synthase-like"/>
    <property type="match status" value="1"/>
</dbReference>
<dbReference type="CDD" id="cd00739">
    <property type="entry name" value="DHPS"/>
    <property type="match status" value="1"/>
</dbReference>
<comment type="pathway">
    <text evidence="3 14">Cofactor biosynthesis; tetrahydrofolate biosynthesis; 7,8-dihydrofolate from 2-amino-4-hydroxy-6-hydroxymethyl-7,8-dihydropteridine diphosphate and 4-aminobenzoate: step 1/2.</text>
</comment>
<evidence type="ECO:0000256" key="3">
    <source>
        <dbReference type="ARBA" id="ARBA00004763"/>
    </source>
</evidence>
<comment type="subunit">
    <text evidence="13">Homodimer or homotrimer.</text>
</comment>
<evidence type="ECO:0000256" key="6">
    <source>
        <dbReference type="ARBA" id="ARBA00016919"/>
    </source>
</evidence>
<dbReference type="KEGG" id="smen:SAMEA4412692_0613"/>
<evidence type="ECO:0000313" key="17">
    <source>
        <dbReference type="Proteomes" id="UP000215185"/>
    </source>
</evidence>
<organism evidence="16 17">
    <name type="scientific">Streptococcus merionis</name>
    <dbReference type="NCBI Taxonomy" id="400065"/>
    <lineage>
        <taxon>Bacteria</taxon>
        <taxon>Bacillati</taxon>
        <taxon>Bacillota</taxon>
        <taxon>Bacilli</taxon>
        <taxon>Lactobacillales</taxon>
        <taxon>Streptococcaceae</taxon>
        <taxon>Streptococcus</taxon>
    </lineage>
</organism>
<sequence>MITTNYLTDNATIMGILNVTPDSFSDGGNYVTIESALAQVEKMLTDGATVIDVGGESTRPGADFVTVEDEIARVVPIIKAIKAKFDCLVSIDSYKTETVAAALDAGADIINDVWAGLYDGQMLQLAAERNVPIILMHNQAEEAYGNVVEEVCSFLSERAQAARDAGVSADNIWLDPGFGFAKNPQHNIDLLKGLDRVCQLGYPVLFGISRKRVVDYLLGGGTKPLERDQATAALSGYAIEKGCQMVRVHNVAANNDVVKTVAQLRK</sequence>
<dbReference type="Proteomes" id="UP000215185">
    <property type="component" value="Chromosome 1"/>
</dbReference>
<evidence type="ECO:0000256" key="13">
    <source>
        <dbReference type="ARBA" id="ARBA00065774"/>
    </source>
</evidence>
<name>A0A239SRI2_9STRE</name>
<evidence type="ECO:0000313" key="16">
    <source>
        <dbReference type="EMBL" id="SNU87344.1"/>
    </source>
</evidence>
<dbReference type="EC" id="2.5.1.15" evidence="5 14"/>
<evidence type="ECO:0000259" key="15">
    <source>
        <dbReference type="PROSITE" id="PS50972"/>
    </source>
</evidence>
<dbReference type="InterPro" id="IPR006390">
    <property type="entry name" value="DHP_synth_dom"/>
</dbReference>
<dbReference type="RefSeq" id="WP_018374600.1">
    <property type="nucleotide sequence ID" value="NZ_LT906439.1"/>
</dbReference>
<keyword evidence="8 14" id="KW-0479">Metal-binding</keyword>
<dbReference type="InterPro" id="IPR045031">
    <property type="entry name" value="DHP_synth-like"/>
</dbReference>
<dbReference type="SUPFAM" id="SSF51717">
    <property type="entry name" value="Dihydropteroate synthetase-like"/>
    <property type="match status" value="1"/>
</dbReference>
<evidence type="ECO:0000256" key="4">
    <source>
        <dbReference type="ARBA" id="ARBA00009503"/>
    </source>
</evidence>
<dbReference type="PROSITE" id="PS00793">
    <property type="entry name" value="DHPS_2"/>
    <property type="match status" value="1"/>
</dbReference>
<protein>
    <recommendedName>
        <fullName evidence="6 14">Dihydropteroate synthase</fullName>
        <shortName evidence="14">DHPS</shortName>
        <ecNumber evidence="5 14">2.5.1.15</ecNumber>
    </recommendedName>
    <alternativeName>
        <fullName evidence="11 14">Dihydropteroate pyrophosphorylase</fullName>
    </alternativeName>
</protein>
<dbReference type="GO" id="GO:0046872">
    <property type="term" value="F:metal ion binding"/>
    <property type="evidence" value="ECO:0007669"/>
    <property type="project" value="UniProtKB-KW"/>
</dbReference>
<dbReference type="UniPathway" id="UPA00077">
    <property type="reaction ID" value="UER00156"/>
</dbReference>
<keyword evidence="17" id="KW-1185">Reference proteome</keyword>